<dbReference type="OrthoDB" id="10059837at2759"/>
<dbReference type="EMBL" id="UZAN01050522">
    <property type="protein sequence ID" value="VDP88291.1"/>
    <property type="molecule type" value="Genomic_DNA"/>
</dbReference>
<accession>A0A183AWE6</accession>
<name>A0A183AWE6_9TREM</name>
<evidence type="ECO:0000313" key="2">
    <source>
        <dbReference type="Proteomes" id="UP000272942"/>
    </source>
</evidence>
<keyword evidence="2" id="KW-1185">Reference proteome</keyword>
<reference evidence="3" key="1">
    <citation type="submission" date="2016-06" db="UniProtKB">
        <authorList>
            <consortium name="WormBaseParasite"/>
        </authorList>
    </citation>
    <scope>IDENTIFICATION</scope>
</reference>
<organism evidence="3">
    <name type="scientific">Echinostoma caproni</name>
    <dbReference type="NCBI Taxonomy" id="27848"/>
    <lineage>
        <taxon>Eukaryota</taxon>
        <taxon>Metazoa</taxon>
        <taxon>Spiralia</taxon>
        <taxon>Lophotrochozoa</taxon>
        <taxon>Platyhelminthes</taxon>
        <taxon>Trematoda</taxon>
        <taxon>Digenea</taxon>
        <taxon>Plagiorchiida</taxon>
        <taxon>Echinostomata</taxon>
        <taxon>Echinostomatoidea</taxon>
        <taxon>Echinostomatidae</taxon>
        <taxon>Echinostoma</taxon>
    </lineage>
</organism>
<protein>
    <submittedName>
        <fullName evidence="3">DUF2235 domain-containing protein</fullName>
    </submittedName>
</protein>
<evidence type="ECO:0000313" key="1">
    <source>
        <dbReference type="EMBL" id="VDP88291.1"/>
    </source>
</evidence>
<proteinExistence type="predicted"/>
<evidence type="ECO:0000313" key="3">
    <source>
        <dbReference type="WBParaSite" id="ECPE_0001131601-mRNA-1"/>
    </source>
</evidence>
<dbReference type="Proteomes" id="UP000272942">
    <property type="component" value="Unassembled WGS sequence"/>
</dbReference>
<dbReference type="AlphaFoldDB" id="A0A183AWE6"/>
<dbReference type="WBParaSite" id="ECPE_0001131601-mRNA-1">
    <property type="protein sequence ID" value="ECPE_0001131601-mRNA-1"/>
    <property type="gene ID" value="ECPE_0001131601"/>
</dbReference>
<sequence>MQRKGVSRKPPYSVAPYKRNLVTGTPKAKGMSTISIGGQAGCDVPEAHWVLDQRLGGRKEPYDALTVFGWTLFGPPHATIRKPLSVNFTTTTAGNDAIKQSLQSMYNNELDDLNDQKAGPSVEDKQALATVETGTRYQPDRFEVPLP</sequence>
<gene>
    <name evidence="1" type="ORF">ECPE_LOCUS11281</name>
</gene>
<reference evidence="1 2" key="2">
    <citation type="submission" date="2018-11" db="EMBL/GenBank/DDBJ databases">
        <authorList>
            <consortium name="Pathogen Informatics"/>
        </authorList>
    </citation>
    <scope>NUCLEOTIDE SEQUENCE [LARGE SCALE GENOMIC DNA]</scope>
    <source>
        <strain evidence="1 2">Egypt</strain>
    </source>
</reference>